<keyword evidence="2" id="KW-0677">Repeat</keyword>
<feature type="domain" description="Helicase C-terminal" evidence="12">
    <location>
        <begin position="862"/>
        <end position="1018"/>
    </location>
</feature>
<dbReference type="SMART" id="SM00487">
    <property type="entry name" value="DEXDc"/>
    <property type="match status" value="1"/>
</dbReference>
<dbReference type="GO" id="GO:0005524">
    <property type="term" value="F:ATP binding"/>
    <property type="evidence" value="ECO:0007669"/>
    <property type="project" value="InterPro"/>
</dbReference>
<feature type="domain" description="Helicase ATP-binding" evidence="11">
    <location>
        <begin position="543"/>
        <end position="725"/>
    </location>
</feature>
<accession>A0A8S1QUM7</accession>
<dbReference type="Pfam" id="PF23004">
    <property type="entry name" value="PHDvar_NSD"/>
    <property type="match status" value="1"/>
</dbReference>
<dbReference type="GO" id="GO:0003682">
    <property type="term" value="F:chromatin binding"/>
    <property type="evidence" value="ECO:0007669"/>
    <property type="project" value="TreeGrafter"/>
</dbReference>
<dbReference type="GO" id="GO:0042393">
    <property type="term" value="F:histone binding"/>
    <property type="evidence" value="ECO:0007669"/>
    <property type="project" value="TreeGrafter"/>
</dbReference>
<dbReference type="GO" id="GO:0003677">
    <property type="term" value="F:DNA binding"/>
    <property type="evidence" value="ECO:0007669"/>
    <property type="project" value="TreeGrafter"/>
</dbReference>
<sequence length="1496" mass="176256">MCEQFFVIFFKKRRKKPLSPKSQNINLLVLVNKEKSSDEDYNESEQEDSEMDIESASSDYHDKKKKKGGKNTQIRINQLMTFCVERPRRGKQNAGFKEESSEEEVEQQQESSQEQEESVFDPDIEQILWRRQQEDGEMQFYVKYKSYSYLWCEWKSEQQIILKDKNGKQKINRFNRLFEKKIKEYDPDELQEMNYFDPSYLEIDRLISSTELFPIIHPKKANEIKGKWNEYLSIIISKLLNYSEGRVKFGIFFMQPVNPDTDGCPDYRKIITQPMDLGTIYNRLYLGYYRNSQQFWYELGLVFKNCRKYNSNPQGEIRKLGDALGECALILYNQWYEYANQRYQQLIKLKKCEEDKDFMQQIIQEIGQQKLEDEINQDKIQLLGDIELWNPGSQNYQWFDDDPNFQPQLTNERQVDLYQNHEQLYLVKWKNLSYLQATWEFITGFPNAQAKLFEFRTFTRSLDKDTRQLQIQNCKAHKQILDYDQKKRNQISQQAIQNIKTQLYQLDIGKNKKAYQYTPRTQTIYKDRKLLRDYQLESLNWMIDAYYNNRNVLLADEMGLGKTIQSIAFLNHLVSMESCRGPFLIIAPLSTLQHWKRSCEDWTSLNAVLYYDQQGQPGRQAIRDYEWFYTDISLKGSTLPSQELYKFQILITSFEVFNQDHSTYIQQIPFQFIIVDEAHRLKNQNAKILASLKRLVCSRIMILTGTPVQNNPEELWSLLNFIEPAQFQNLNSFKQQFGDLNTAEQIEKLNKTLKPYILRRQKEDVEQSIPPLQENIIDVELTNVQKTLYRALYERNKLALIQGFSQQTAQIASLNNLDMHLRKLCNHPLLLKEMHSDIIEKNKGNEGEYLKILIEYSGKMVLLDKMLKKFLKEEKKMLIFSQFTNMLALLEEYLSFNQIKYEKITGDIKQIDRQNAIDRFNDQKKGRQVFLLSTKAGGQGINLTAAEIVVIFDSDWNPQNDIQATARAHRIGQDKQVAVYRFITKNTYEAKMFERAFAKLGLDQAIFMNGEFKSANLNKNNTTTNSNPEQNNKKLNKKELEILLKQGSLGLLEHYGQETIDQNIDDILNNTRVAKYSLINGSYTISKQTYVPEQANQQIDIDDPNFWQKVLKNQESKSQKILKKLQEEQNIKTFQQQKEIMLESSECVNNIIQSKLSREGYDADEENTVLDILNLIEFSKFFEKDFKNLANSWILELSKPSRRFKKITENDLMINTTTISQQVIETPKPNKNFELNWSEYEEYKKLLSKSSQDLQIRLCAICEKQKCDLFCRGFCRRQFHKECLEGGQNNGQSQGEINIKYLCQDCEKYKGTCFVCLKQGTFYPNLSKNKIQQDKQFIDDDYDDNQAEQIVVSTGKITRARAQQQLQQQLSELVKCSQNCHKLYHFACVQTSKNFKILDGERQKFKCALHFCEKCKDKSHDDNQKMIQCLRCPKSYHEKCAPKGIRKVTKKFIICPAHKEELIQPIIKKKVKIEPVQTTQPPRKLKKINNGSDVEQ</sequence>
<dbReference type="GO" id="GO:0000785">
    <property type="term" value="C:chromatin"/>
    <property type="evidence" value="ECO:0007669"/>
    <property type="project" value="TreeGrafter"/>
</dbReference>
<dbReference type="Pfam" id="PF00271">
    <property type="entry name" value="Helicase_C"/>
    <property type="match status" value="1"/>
</dbReference>
<feature type="compositionally biased region" description="Acidic residues" evidence="8">
    <location>
        <begin position="100"/>
        <end position="119"/>
    </location>
</feature>
<evidence type="ECO:0000313" key="14">
    <source>
        <dbReference type="Proteomes" id="UP000692954"/>
    </source>
</evidence>
<reference evidence="13" key="1">
    <citation type="submission" date="2021-01" db="EMBL/GenBank/DDBJ databases">
        <authorList>
            <consortium name="Genoscope - CEA"/>
            <person name="William W."/>
        </authorList>
    </citation>
    <scope>NUCLEOTIDE SEQUENCE</scope>
</reference>
<evidence type="ECO:0000259" key="10">
    <source>
        <dbReference type="PROSITE" id="PS50014"/>
    </source>
</evidence>
<dbReference type="GO" id="GO:0016887">
    <property type="term" value="F:ATP hydrolysis activity"/>
    <property type="evidence" value="ECO:0007669"/>
    <property type="project" value="TreeGrafter"/>
</dbReference>
<dbReference type="PROSITE" id="PS50014">
    <property type="entry name" value="BROMODOMAIN_2"/>
    <property type="match status" value="1"/>
</dbReference>
<dbReference type="Pfam" id="PF00176">
    <property type="entry name" value="SNF2-rel_dom"/>
    <property type="match status" value="1"/>
</dbReference>
<dbReference type="InterPro" id="IPR000330">
    <property type="entry name" value="SNF2_N"/>
</dbReference>
<keyword evidence="1" id="KW-0479">Metal-binding</keyword>
<feature type="domain" description="Bromo" evidence="10">
    <location>
        <begin position="245"/>
        <end position="317"/>
    </location>
</feature>
<dbReference type="InterPro" id="IPR018359">
    <property type="entry name" value="Bromodomain_CS"/>
</dbReference>
<dbReference type="GO" id="GO:0140658">
    <property type="term" value="F:ATP-dependent chromatin remodeler activity"/>
    <property type="evidence" value="ECO:0007669"/>
    <property type="project" value="TreeGrafter"/>
</dbReference>
<dbReference type="InterPro" id="IPR001487">
    <property type="entry name" value="Bromodomain"/>
</dbReference>
<dbReference type="InterPro" id="IPR049730">
    <property type="entry name" value="SNF2/RAD54-like_C"/>
</dbReference>
<dbReference type="PROSITE" id="PS51192">
    <property type="entry name" value="HELICASE_ATP_BIND_1"/>
    <property type="match status" value="1"/>
</dbReference>
<dbReference type="SMART" id="SM00490">
    <property type="entry name" value="HELICc"/>
    <property type="match status" value="1"/>
</dbReference>
<dbReference type="SMART" id="SM00249">
    <property type="entry name" value="PHD"/>
    <property type="match status" value="2"/>
</dbReference>
<feature type="region of interest" description="Disordered" evidence="8">
    <location>
        <begin position="1474"/>
        <end position="1496"/>
    </location>
</feature>
<dbReference type="GO" id="GO:0008270">
    <property type="term" value="F:zinc ion binding"/>
    <property type="evidence" value="ECO:0007669"/>
    <property type="project" value="UniProtKB-KW"/>
</dbReference>
<dbReference type="PROSITE" id="PS50013">
    <property type="entry name" value="CHROMO_2"/>
    <property type="match status" value="1"/>
</dbReference>
<feature type="region of interest" description="Disordered" evidence="8">
    <location>
        <begin position="34"/>
        <end position="71"/>
    </location>
</feature>
<evidence type="ECO:0000256" key="3">
    <source>
        <dbReference type="ARBA" id="ARBA00022771"/>
    </source>
</evidence>
<evidence type="ECO:0000256" key="5">
    <source>
        <dbReference type="ARBA" id="ARBA00022833"/>
    </source>
</evidence>
<protein>
    <submittedName>
        <fullName evidence="13">Uncharacterized protein</fullName>
    </submittedName>
</protein>
<proteinExistence type="predicted"/>
<organism evidence="13 14">
    <name type="scientific">Paramecium sonneborni</name>
    <dbReference type="NCBI Taxonomy" id="65129"/>
    <lineage>
        <taxon>Eukaryota</taxon>
        <taxon>Sar</taxon>
        <taxon>Alveolata</taxon>
        <taxon>Ciliophora</taxon>
        <taxon>Intramacronucleata</taxon>
        <taxon>Oligohymenophorea</taxon>
        <taxon>Peniculida</taxon>
        <taxon>Parameciidae</taxon>
        <taxon>Paramecium</taxon>
    </lineage>
</organism>
<evidence type="ECO:0000313" key="13">
    <source>
        <dbReference type="EMBL" id="CAD8118952.1"/>
    </source>
</evidence>
<dbReference type="CDD" id="cd04369">
    <property type="entry name" value="Bromodomain"/>
    <property type="match status" value="1"/>
</dbReference>
<keyword evidence="7" id="KW-0103">Bromodomain</keyword>
<dbReference type="CDD" id="cd18793">
    <property type="entry name" value="SF2_C_SNF"/>
    <property type="match status" value="1"/>
</dbReference>
<keyword evidence="4" id="KW-0378">Hydrolase</keyword>
<gene>
    <name evidence="13" type="ORF">PSON_ATCC_30995.1.T1190069</name>
</gene>
<name>A0A8S1QUM7_9CILI</name>
<evidence type="ECO:0000256" key="2">
    <source>
        <dbReference type="ARBA" id="ARBA00022737"/>
    </source>
</evidence>
<dbReference type="Proteomes" id="UP000692954">
    <property type="component" value="Unassembled WGS sequence"/>
</dbReference>
<feature type="domain" description="Chromo" evidence="9">
    <location>
        <begin position="122"/>
        <end position="176"/>
    </location>
</feature>
<dbReference type="OrthoDB" id="5857104at2759"/>
<dbReference type="PROSITE" id="PS51194">
    <property type="entry name" value="HELICASE_CTER"/>
    <property type="match status" value="1"/>
</dbReference>
<keyword evidence="5" id="KW-0862">Zinc</keyword>
<dbReference type="InterPro" id="IPR055197">
    <property type="entry name" value="PHDvar_NSD"/>
</dbReference>
<dbReference type="InterPro" id="IPR001965">
    <property type="entry name" value="Znf_PHD"/>
</dbReference>
<keyword evidence="14" id="KW-1185">Reference proteome</keyword>
<keyword evidence="3" id="KW-0863">Zinc-finger</keyword>
<dbReference type="SMART" id="SM00298">
    <property type="entry name" value="CHROMO"/>
    <property type="match status" value="2"/>
</dbReference>
<dbReference type="InterPro" id="IPR001650">
    <property type="entry name" value="Helicase_C-like"/>
</dbReference>
<dbReference type="InterPro" id="IPR000953">
    <property type="entry name" value="Chromo/chromo_shadow_dom"/>
</dbReference>
<dbReference type="SMART" id="SM00297">
    <property type="entry name" value="BROMO"/>
    <property type="match status" value="1"/>
</dbReference>
<dbReference type="PROSITE" id="PS00633">
    <property type="entry name" value="BROMODOMAIN_1"/>
    <property type="match status" value="1"/>
</dbReference>
<dbReference type="InterPro" id="IPR014001">
    <property type="entry name" value="Helicase_ATP-bd"/>
</dbReference>
<evidence type="ECO:0000256" key="6">
    <source>
        <dbReference type="ARBA" id="ARBA00023242"/>
    </source>
</evidence>
<feature type="compositionally biased region" description="Acidic residues" evidence="8">
    <location>
        <begin position="39"/>
        <end position="53"/>
    </location>
</feature>
<dbReference type="Pfam" id="PF00385">
    <property type="entry name" value="Chromo"/>
    <property type="match status" value="1"/>
</dbReference>
<dbReference type="CDD" id="cd15566">
    <property type="entry name" value="PHD3_NSD"/>
    <property type="match status" value="1"/>
</dbReference>
<dbReference type="PANTHER" id="PTHR45623">
    <property type="entry name" value="CHROMODOMAIN-HELICASE-DNA-BINDING PROTEIN 3-RELATED-RELATED"/>
    <property type="match status" value="1"/>
</dbReference>
<comment type="caution">
    <text evidence="13">The sequence shown here is derived from an EMBL/GenBank/DDBJ whole genome shotgun (WGS) entry which is preliminary data.</text>
</comment>
<evidence type="ECO:0000256" key="7">
    <source>
        <dbReference type="PROSITE-ProRule" id="PRU00035"/>
    </source>
</evidence>
<evidence type="ECO:0000259" key="9">
    <source>
        <dbReference type="PROSITE" id="PS50013"/>
    </source>
</evidence>
<evidence type="ECO:0000256" key="4">
    <source>
        <dbReference type="ARBA" id="ARBA00022801"/>
    </source>
</evidence>
<dbReference type="PANTHER" id="PTHR45623:SF11">
    <property type="entry name" value="KISMET, ISOFORM C"/>
    <property type="match status" value="1"/>
</dbReference>
<feature type="region of interest" description="Disordered" evidence="8">
    <location>
        <begin position="91"/>
        <end position="119"/>
    </location>
</feature>
<evidence type="ECO:0000256" key="1">
    <source>
        <dbReference type="ARBA" id="ARBA00022723"/>
    </source>
</evidence>
<evidence type="ECO:0000259" key="12">
    <source>
        <dbReference type="PROSITE" id="PS51194"/>
    </source>
</evidence>
<dbReference type="EMBL" id="CAJJDN010000119">
    <property type="protein sequence ID" value="CAD8118952.1"/>
    <property type="molecule type" value="Genomic_DNA"/>
</dbReference>
<dbReference type="InterPro" id="IPR023780">
    <property type="entry name" value="Chromo_domain"/>
</dbReference>
<dbReference type="GO" id="GO:0005634">
    <property type="term" value="C:nucleus"/>
    <property type="evidence" value="ECO:0007669"/>
    <property type="project" value="TreeGrafter"/>
</dbReference>
<evidence type="ECO:0000259" key="11">
    <source>
        <dbReference type="PROSITE" id="PS51192"/>
    </source>
</evidence>
<evidence type="ECO:0000256" key="8">
    <source>
        <dbReference type="SAM" id="MobiDB-lite"/>
    </source>
</evidence>
<dbReference type="Pfam" id="PF00439">
    <property type="entry name" value="Bromodomain"/>
    <property type="match status" value="1"/>
</dbReference>
<keyword evidence="6" id="KW-0539">Nucleus</keyword>